<dbReference type="EMBL" id="JARBWL010000002">
    <property type="protein sequence ID" value="MDI2595571.1"/>
    <property type="molecule type" value="Genomic_DNA"/>
</dbReference>
<dbReference type="InterPro" id="IPR001387">
    <property type="entry name" value="Cro/C1-type_HTH"/>
</dbReference>
<dbReference type="Proteomes" id="UP001159100">
    <property type="component" value="Unassembled WGS sequence"/>
</dbReference>
<evidence type="ECO:0000313" key="3">
    <source>
        <dbReference type="EMBL" id="MDI2592719.1"/>
    </source>
</evidence>
<keyword evidence="6" id="KW-1185">Reference proteome</keyword>
<dbReference type="SUPFAM" id="SSF47413">
    <property type="entry name" value="lambda repressor-like DNA-binding domains"/>
    <property type="match status" value="1"/>
</dbReference>
<organism evidence="4 6">
    <name type="scientific">Pseudomonas fungipugnans</name>
    <dbReference type="NCBI Taxonomy" id="3024217"/>
    <lineage>
        <taxon>Bacteria</taxon>
        <taxon>Pseudomonadati</taxon>
        <taxon>Pseudomonadota</taxon>
        <taxon>Gammaproteobacteria</taxon>
        <taxon>Pseudomonadales</taxon>
        <taxon>Pseudomonadaceae</taxon>
        <taxon>Pseudomonas</taxon>
    </lineage>
</organism>
<evidence type="ECO:0000313" key="2">
    <source>
        <dbReference type="EMBL" id="MDI2589819.1"/>
    </source>
</evidence>
<dbReference type="EMBL" id="JARBWL010000002">
    <property type="protein sequence ID" value="MDI2592726.1"/>
    <property type="molecule type" value="Genomic_DNA"/>
</dbReference>
<dbReference type="EMBL" id="JARBWL010000001">
    <property type="protein sequence ID" value="MDI2592719.1"/>
    <property type="molecule type" value="Genomic_DNA"/>
</dbReference>
<protein>
    <submittedName>
        <fullName evidence="4">Helix-turn-helix transcriptional regulator</fullName>
    </submittedName>
</protein>
<name>A0ABT6QPF1_9PSED</name>
<feature type="domain" description="HTH cro/C1-type" evidence="1">
    <location>
        <begin position="11"/>
        <end position="61"/>
    </location>
</feature>
<gene>
    <name evidence="2" type="ORF">POF45_00015</name>
    <name evidence="3" type="ORF">POF45_14980</name>
    <name evidence="4" type="ORF">POF45_15015</name>
    <name evidence="5" type="ORF">POF45_29710</name>
</gene>
<evidence type="ECO:0000313" key="6">
    <source>
        <dbReference type="Proteomes" id="UP001159100"/>
    </source>
</evidence>
<dbReference type="PROSITE" id="PS50943">
    <property type="entry name" value="HTH_CROC1"/>
    <property type="match status" value="1"/>
</dbReference>
<reference evidence="4 6" key="1">
    <citation type="submission" date="2023-02" db="EMBL/GenBank/DDBJ databases">
        <title>Pseudomonas chrutzelriedensis sp. nov., a potently antifungal strain isolated from moss.</title>
        <authorList>
            <person name="Schnyder A."/>
            <person name="Kalawong R."/>
            <person name="Eberl L."/>
            <person name="Agnoli K."/>
        </authorList>
    </citation>
    <scope>NUCLEOTIDE SEQUENCE [LARGE SCALE GENOMIC DNA]</scope>
    <source>
        <strain evidence="4 6">681</strain>
    </source>
</reference>
<evidence type="ECO:0000313" key="5">
    <source>
        <dbReference type="EMBL" id="MDI2595571.1"/>
    </source>
</evidence>
<evidence type="ECO:0000313" key="4">
    <source>
        <dbReference type="EMBL" id="MDI2592726.1"/>
    </source>
</evidence>
<evidence type="ECO:0000259" key="1">
    <source>
        <dbReference type="PROSITE" id="PS50943"/>
    </source>
</evidence>
<dbReference type="EMBL" id="JARBWL010000001">
    <property type="protein sequence ID" value="MDI2589819.1"/>
    <property type="molecule type" value="Genomic_DNA"/>
</dbReference>
<comment type="caution">
    <text evidence="4">The sequence shown here is derived from an EMBL/GenBank/DDBJ whole genome shotgun (WGS) entry which is preliminary data.</text>
</comment>
<dbReference type="CDD" id="cd00093">
    <property type="entry name" value="HTH_XRE"/>
    <property type="match status" value="1"/>
</dbReference>
<dbReference type="Gene3D" id="1.10.260.40">
    <property type="entry name" value="lambda repressor-like DNA-binding domains"/>
    <property type="match status" value="1"/>
</dbReference>
<proteinExistence type="predicted"/>
<dbReference type="InterPro" id="IPR010982">
    <property type="entry name" value="Lambda_DNA-bd_dom_sf"/>
</dbReference>
<accession>A0ABT6QPF1</accession>
<dbReference type="SMART" id="SM00530">
    <property type="entry name" value="HTH_XRE"/>
    <property type="match status" value="1"/>
</dbReference>
<sequence length="94" mass="10590">MDLNRALGRALRELRQSKGLSQESIGASQSYISDVERGIKTLSVEKLEEFAINIGVHPVTLLTKCYLIKNDDINSEMLLATVHNELENFSKQKE</sequence>
<dbReference type="RefSeq" id="WP_282314674.1">
    <property type="nucleotide sequence ID" value="NZ_JARBWL010000001.1"/>
</dbReference>
<dbReference type="Pfam" id="PF01381">
    <property type="entry name" value="HTH_3"/>
    <property type="match status" value="1"/>
</dbReference>